<protein>
    <recommendedName>
        <fullName evidence="2">Ice-binding protein C-terminal domain-containing protein</fullName>
    </recommendedName>
</protein>
<accession>A0A6V8N502</accession>
<dbReference type="Pfam" id="PF07589">
    <property type="entry name" value="PEP-CTERM"/>
    <property type="match status" value="1"/>
</dbReference>
<evidence type="ECO:0000313" key="3">
    <source>
        <dbReference type="EMBL" id="GFO67635.1"/>
    </source>
</evidence>
<keyword evidence="1" id="KW-0732">Signal</keyword>
<dbReference type="EMBL" id="BLXZ01000002">
    <property type="protein sequence ID" value="GFO67635.1"/>
    <property type="molecule type" value="Genomic_DNA"/>
</dbReference>
<feature type="chain" id="PRO_5027617694" description="Ice-binding protein C-terminal domain-containing protein" evidence="1">
    <location>
        <begin position="26"/>
        <end position="284"/>
    </location>
</feature>
<gene>
    <name evidence="3" type="ORF">GMLC_12140</name>
</gene>
<organism evidence="3 4">
    <name type="scientific">Geomonas limicola</name>
    <dbReference type="NCBI Taxonomy" id="2740186"/>
    <lineage>
        <taxon>Bacteria</taxon>
        <taxon>Pseudomonadati</taxon>
        <taxon>Thermodesulfobacteriota</taxon>
        <taxon>Desulfuromonadia</taxon>
        <taxon>Geobacterales</taxon>
        <taxon>Geobacteraceae</taxon>
        <taxon>Geomonas</taxon>
    </lineage>
</organism>
<dbReference type="RefSeq" id="WP_246329723.1">
    <property type="nucleotide sequence ID" value="NZ_BLXZ01000002.1"/>
</dbReference>
<feature type="domain" description="Ice-binding protein C-terminal" evidence="2">
    <location>
        <begin position="257"/>
        <end position="281"/>
    </location>
</feature>
<name>A0A6V8N502_9BACT</name>
<proteinExistence type="predicted"/>
<dbReference type="InterPro" id="IPR013424">
    <property type="entry name" value="Ice-binding_C"/>
</dbReference>
<keyword evidence="4" id="KW-1185">Reference proteome</keyword>
<feature type="signal peptide" evidence="1">
    <location>
        <begin position="1"/>
        <end position="25"/>
    </location>
</feature>
<evidence type="ECO:0000259" key="2">
    <source>
        <dbReference type="Pfam" id="PF07589"/>
    </source>
</evidence>
<dbReference type="NCBIfam" id="TIGR02595">
    <property type="entry name" value="PEP_CTERM"/>
    <property type="match status" value="1"/>
</dbReference>
<reference evidence="4" key="1">
    <citation type="submission" date="2020-06" db="EMBL/GenBank/DDBJ databases">
        <title>Draft genomic sequecing of Geomonas sp. Red745.</title>
        <authorList>
            <person name="Itoh H."/>
            <person name="Xu Z.X."/>
            <person name="Ushijima N."/>
            <person name="Masuda Y."/>
            <person name="Shiratori Y."/>
            <person name="Senoo K."/>
        </authorList>
    </citation>
    <scope>NUCLEOTIDE SEQUENCE [LARGE SCALE GENOMIC DNA]</scope>
    <source>
        <strain evidence="4">Red745</strain>
    </source>
</reference>
<evidence type="ECO:0000313" key="4">
    <source>
        <dbReference type="Proteomes" id="UP000587586"/>
    </source>
</evidence>
<sequence>MKGLLKKTALATVLACSLGAVEAYAVPGLGVGTDAGYVNAKDAYQTYWGPSYSSSTVKDGFIIGASGSQLHVWSQYANADIYVLTTADVKAGNNITFNGSIFEYADTGTFASYSPTPYYGLDLGKVGAGWSALTAPPFNPGGFYSMDVTVNYTGDIGDNQWIFAAADNNGVAGLQAKGGSFYTDDNGLEGIQEQDTTIWMDTNSIAGIQKKDGKVKINGNWVTYLADTKTIYDADTFTQYQGDPFSPKTTAANGFTPVPEPGTLLLLGGGFAGLAVLSKRRKNR</sequence>
<comment type="caution">
    <text evidence="3">The sequence shown here is derived from an EMBL/GenBank/DDBJ whole genome shotgun (WGS) entry which is preliminary data.</text>
</comment>
<evidence type="ECO:0000256" key="1">
    <source>
        <dbReference type="SAM" id="SignalP"/>
    </source>
</evidence>
<dbReference type="AlphaFoldDB" id="A0A6V8N502"/>
<dbReference type="Proteomes" id="UP000587586">
    <property type="component" value="Unassembled WGS sequence"/>
</dbReference>